<evidence type="ECO:0000259" key="3">
    <source>
        <dbReference type="PROSITE" id="PS50110"/>
    </source>
</evidence>
<sequence>MNLQSCEKADILIIDDQIDNLRLLSNLLAKRGYRVRQAVDGEMALIAIDTETPDVILLDIKIPRLDGYGVCSYLKKNEKTAEIPVIFLSAFDEILEKTKAFEVGGVDYITKPYHTQEVLARVETQVKLSLLHQKLQSNNRYLKRQLKLSEAAQEFHAQPQIDAYLLHQAIAATYNGIIITDATHSDNPIIYANPGFERMTGYSLEEVKGKNCRFLQGSDREQSGILELHNCIQEKRECSITVRNYRKDGILFWNEVSLSPVKDESGQVVYYIGVQTDVTQRKLAEEERQRYEASVHKMNRELHELNTKLHRLANLDGLTEVANRRCFDETLEHEWRRLSREKQPLSLILGDIDYFKLYNDNYGHLSGDDCLKKVAQAISSVIHRPADLVARYGGEEFAIILPNTPTSGAMQVAQKILEEIRQLQLPHKASKVQSYVTMSLGVGTVLPTLGISETTLINQADEFLFQAKKEGRDRVVSYPV</sequence>
<dbReference type="InterPro" id="IPR000014">
    <property type="entry name" value="PAS"/>
</dbReference>
<feature type="domain" description="GGDEF" evidence="6">
    <location>
        <begin position="343"/>
        <end position="480"/>
    </location>
</feature>
<dbReference type="SUPFAM" id="SSF55785">
    <property type="entry name" value="PYP-like sensor domain (PAS domain)"/>
    <property type="match status" value="1"/>
</dbReference>
<keyword evidence="2" id="KW-0175">Coiled coil</keyword>
<dbReference type="GO" id="GO:0005886">
    <property type="term" value="C:plasma membrane"/>
    <property type="evidence" value="ECO:0007669"/>
    <property type="project" value="TreeGrafter"/>
</dbReference>
<dbReference type="Pfam" id="PF00990">
    <property type="entry name" value="GGDEF"/>
    <property type="match status" value="1"/>
</dbReference>
<dbReference type="InterPro" id="IPR000700">
    <property type="entry name" value="PAS-assoc_C"/>
</dbReference>
<dbReference type="GO" id="GO:0052621">
    <property type="term" value="F:diguanylate cyclase activity"/>
    <property type="evidence" value="ECO:0007669"/>
    <property type="project" value="TreeGrafter"/>
</dbReference>
<dbReference type="SMART" id="SM00267">
    <property type="entry name" value="GGDEF"/>
    <property type="match status" value="1"/>
</dbReference>
<comment type="caution">
    <text evidence="7">The sequence shown here is derived from an EMBL/GenBank/DDBJ whole genome shotgun (WGS) entry which is preliminary data.</text>
</comment>
<dbReference type="InterPro" id="IPR035965">
    <property type="entry name" value="PAS-like_dom_sf"/>
</dbReference>
<feature type="modified residue" description="4-aspartylphosphate" evidence="1">
    <location>
        <position position="59"/>
    </location>
</feature>
<organism evidence="7 8">
    <name type="scientific">Aphanothece sacrum FPU1</name>
    <dbReference type="NCBI Taxonomy" id="1920663"/>
    <lineage>
        <taxon>Bacteria</taxon>
        <taxon>Bacillati</taxon>
        <taxon>Cyanobacteriota</taxon>
        <taxon>Cyanophyceae</taxon>
        <taxon>Oscillatoriophycideae</taxon>
        <taxon>Chroococcales</taxon>
        <taxon>Aphanothecaceae</taxon>
        <taxon>Aphanothece</taxon>
    </lineage>
</organism>
<dbReference type="Gene3D" id="3.30.70.270">
    <property type="match status" value="1"/>
</dbReference>
<dbReference type="PROSITE" id="PS50112">
    <property type="entry name" value="PAS"/>
    <property type="match status" value="1"/>
</dbReference>
<dbReference type="Gene3D" id="3.30.450.20">
    <property type="entry name" value="PAS domain"/>
    <property type="match status" value="1"/>
</dbReference>
<protein>
    <submittedName>
        <fullName evidence="7">Two-component response regulator</fullName>
    </submittedName>
</protein>
<dbReference type="CDD" id="cd01949">
    <property type="entry name" value="GGDEF"/>
    <property type="match status" value="1"/>
</dbReference>
<dbReference type="InterPro" id="IPR000160">
    <property type="entry name" value="GGDEF_dom"/>
</dbReference>
<dbReference type="Pfam" id="PF00072">
    <property type="entry name" value="Response_reg"/>
    <property type="match status" value="1"/>
</dbReference>
<dbReference type="InterPro" id="IPR001610">
    <property type="entry name" value="PAC"/>
</dbReference>
<keyword evidence="1" id="KW-0597">Phosphoprotein</keyword>
<dbReference type="InterPro" id="IPR050469">
    <property type="entry name" value="Diguanylate_Cyclase"/>
</dbReference>
<feature type="domain" description="PAS" evidence="4">
    <location>
        <begin position="162"/>
        <end position="235"/>
    </location>
</feature>
<dbReference type="SUPFAM" id="SSF52172">
    <property type="entry name" value="CheY-like"/>
    <property type="match status" value="1"/>
</dbReference>
<dbReference type="InterPro" id="IPR043128">
    <property type="entry name" value="Rev_trsase/Diguanyl_cyclase"/>
</dbReference>
<dbReference type="NCBIfam" id="TIGR00229">
    <property type="entry name" value="sensory_box"/>
    <property type="match status" value="1"/>
</dbReference>
<dbReference type="EMBL" id="BDQK01000016">
    <property type="protein sequence ID" value="GBF82169.1"/>
    <property type="molecule type" value="Genomic_DNA"/>
</dbReference>
<evidence type="ECO:0000259" key="5">
    <source>
        <dbReference type="PROSITE" id="PS50113"/>
    </source>
</evidence>
<name>A0A401ILP5_APHSA</name>
<evidence type="ECO:0000259" key="4">
    <source>
        <dbReference type="PROSITE" id="PS50112"/>
    </source>
</evidence>
<dbReference type="RefSeq" id="WP_124976064.1">
    <property type="nucleotide sequence ID" value="NZ_BDQK01000016.1"/>
</dbReference>
<dbReference type="AlphaFoldDB" id="A0A401ILP5"/>
<feature type="coiled-coil region" evidence="2">
    <location>
        <begin position="281"/>
        <end position="315"/>
    </location>
</feature>
<gene>
    <name evidence="7" type="ORF">AsFPU1_3597</name>
</gene>
<dbReference type="Pfam" id="PF13426">
    <property type="entry name" value="PAS_9"/>
    <property type="match status" value="1"/>
</dbReference>
<dbReference type="CDD" id="cd00130">
    <property type="entry name" value="PAS"/>
    <property type="match status" value="1"/>
</dbReference>
<dbReference type="SMART" id="SM00091">
    <property type="entry name" value="PAS"/>
    <property type="match status" value="1"/>
</dbReference>
<reference evidence="8" key="1">
    <citation type="submission" date="2017-05" db="EMBL/GenBank/DDBJ databases">
        <title>Physiological properties and genetic analysis related to exopolysaccharide production of fresh-water unicellular cyanobacterium Aphanothece sacrum, Suizenji Nori, that has been cultured as a food source in Japan.</title>
        <authorList>
            <person name="Kanesaki Y."/>
            <person name="Yoshikawa S."/>
            <person name="Ohki K."/>
        </authorList>
    </citation>
    <scope>NUCLEOTIDE SEQUENCE [LARGE SCALE GENOMIC DNA]</scope>
    <source>
        <strain evidence="8">FPU1</strain>
    </source>
</reference>
<dbReference type="SMART" id="SM00086">
    <property type="entry name" value="PAC"/>
    <property type="match status" value="1"/>
</dbReference>
<dbReference type="Proteomes" id="UP000287247">
    <property type="component" value="Unassembled WGS sequence"/>
</dbReference>
<evidence type="ECO:0000313" key="8">
    <source>
        <dbReference type="Proteomes" id="UP000287247"/>
    </source>
</evidence>
<dbReference type="OrthoDB" id="9115at2"/>
<dbReference type="InterPro" id="IPR029787">
    <property type="entry name" value="Nucleotide_cyclase"/>
</dbReference>
<dbReference type="GO" id="GO:1902201">
    <property type="term" value="P:negative regulation of bacterial-type flagellum-dependent cell motility"/>
    <property type="evidence" value="ECO:0007669"/>
    <property type="project" value="TreeGrafter"/>
</dbReference>
<evidence type="ECO:0000256" key="2">
    <source>
        <dbReference type="SAM" id="Coils"/>
    </source>
</evidence>
<dbReference type="GO" id="GO:0000160">
    <property type="term" value="P:phosphorelay signal transduction system"/>
    <property type="evidence" value="ECO:0007669"/>
    <property type="project" value="InterPro"/>
</dbReference>
<dbReference type="FunFam" id="3.30.70.270:FF:000001">
    <property type="entry name" value="Diguanylate cyclase domain protein"/>
    <property type="match status" value="1"/>
</dbReference>
<evidence type="ECO:0000259" key="6">
    <source>
        <dbReference type="PROSITE" id="PS50887"/>
    </source>
</evidence>
<dbReference type="PANTHER" id="PTHR45138:SF9">
    <property type="entry name" value="DIGUANYLATE CYCLASE DGCM-RELATED"/>
    <property type="match status" value="1"/>
</dbReference>
<feature type="domain" description="Response regulatory" evidence="3">
    <location>
        <begin position="10"/>
        <end position="126"/>
    </location>
</feature>
<dbReference type="SMART" id="SM00448">
    <property type="entry name" value="REC"/>
    <property type="match status" value="1"/>
</dbReference>
<dbReference type="PROSITE" id="PS50887">
    <property type="entry name" value="GGDEF"/>
    <property type="match status" value="1"/>
</dbReference>
<dbReference type="GO" id="GO:0043709">
    <property type="term" value="P:cell adhesion involved in single-species biofilm formation"/>
    <property type="evidence" value="ECO:0007669"/>
    <property type="project" value="TreeGrafter"/>
</dbReference>
<evidence type="ECO:0000313" key="7">
    <source>
        <dbReference type="EMBL" id="GBF82169.1"/>
    </source>
</evidence>
<proteinExistence type="predicted"/>
<evidence type="ECO:0000256" key="1">
    <source>
        <dbReference type="PROSITE-ProRule" id="PRU00169"/>
    </source>
</evidence>
<accession>A0A401ILP5</accession>
<keyword evidence="8" id="KW-1185">Reference proteome</keyword>
<dbReference type="InterPro" id="IPR011006">
    <property type="entry name" value="CheY-like_superfamily"/>
</dbReference>
<dbReference type="PROSITE" id="PS50113">
    <property type="entry name" value="PAC"/>
    <property type="match status" value="1"/>
</dbReference>
<dbReference type="PANTHER" id="PTHR45138">
    <property type="entry name" value="REGULATORY COMPONENTS OF SENSORY TRANSDUCTION SYSTEM"/>
    <property type="match status" value="1"/>
</dbReference>
<dbReference type="SUPFAM" id="SSF55073">
    <property type="entry name" value="Nucleotide cyclase"/>
    <property type="match status" value="1"/>
</dbReference>
<dbReference type="Gene3D" id="3.40.50.2300">
    <property type="match status" value="1"/>
</dbReference>
<dbReference type="NCBIfam" id="TIGR00254">
    <property type="entry name" value="GGDEF"/>
    <property type="match status" value="1"/>
</dbReference>
<feature type="domain" description="PAC" evidence="5">
    <location>
        <begin position="236"/>
        <end position="290"/>
    </location>
</feature>
<dbReference type="PROSITE" id="PS50110">
    <property type="entry name" value="RESPONSE_REGULATORY"/>
    <property type="match status" value="1"/>
</dbReference>
<dbReference type="InterPro" id="IPR001789">
    <property type="entry name" value="Sig_transdc_resp-reg_receiver"/>
</dbReference>